<protein>
    <submittedName>
        <fullName evidence="1">Uncharacterized protein</fullName>
    </submittedName>
</protein>
<evidence type="ECO:0000313" key="1">
    <source>
        <dbReference type="EMBL" id="UNF28675.1"/>
    </source>
</evidence>
<name>A0ABY3VUJ0_9HYPH</name>
<dbReference type="Proteomes" id="UP000829580">
    <property type="component" value="Chromosome"/>
</dbReference>
<dbReference type="SUPFAM" id="SSF52343">
    <property type="entry name" value="Ferredoxin reductase-like, C-terminal NADP-linked domain"/>
    <property type="match status" value="1"/>
</dbReference>
<dbReference type="EMBL" id="CP093033">
    <property type="protein sequence ID" value="UNF28675.1"/>
    <property type="molecule type" value="Genomic_DNA"/>
</dbReference>
<organism evidence="1 2">
    <name type="scientific">Bartonella krasnovii</name>
    <dbReference type="NCBI Taxonomy" id="2267275"/>
    <lineage>
        <taxon>Bacteria</taxon>
        <taxon>Pseudomonadati</taxon>
        <taxon>Pseudomonadota</taxon>
        <taxon>Alphaproteobacteria</taxon>
        <taxon>Hyphomicrobiales</taxon>
        <taxon>Bartonellaceae</taxon>
        <taxon>Bartonella</taxon>
    </lineage>
</organism>
<accession>A0ABY3VUJ0</accession>
<keyword evidence="2" id="KW-1185">Reference proteome</keyword>
<dbReference type="RefSeq" id="WP_241439114.1">
    <property type="nucleotide sequence ID" value="NZ_CP093033.1"/>
</dbReference>
<gene>
    <name evidence="1" type="ORF">MNL13_05465</name>
</gene>
<dbReference type="Gene3D" id="3.40.50.80">
    <property type="entry name" value="Nucleotide-binding domain of ferredoxin-NADP reductase (FNR) module"/>
    <property type="match status" value="1"/>
</dbReference>
<reference evidence="1 2" key="1">
    <citation type="submission" date="2022-02" db="EMBL/GenBank/DDBJ databases">
        <title>Genomic structural plasticity of rodent-associated Bartonella in nature.</title>
        <authorList>
            <person name="Sousa K.C.M."/>
            <person name="Gutierrez R."/>
            <person name="Yahalomi D."/>
            <person name="Shalit T."/>
            <person name="Markus B."/>
            <person name="Nachum-Biala Y."/>
            <person name="Hawlena H."/>
            <person name="Marcos-Hadad E."/>
            <person name="Hazkani-Covo E."/>
            <person name="Neves H.R."/>
            <person name="Covo S."/>
            <person name="Harrus S."/>
        </authorList>
    </citation>
    <scope>NUCLEOTIDE SEQUENCE [LARGE SCALE GENOMIC DNA]</scope>
    <source>
        <strain evidence="1 2">B35_1_2</strain>
    </source>
</reference>
<sequence length="72" mass="8322">MLLQTTREKNALTYAKELVCSLQQDPLIGAYAQQLKFYPMTTREPSEHMGRITTVMESGAFLKNDWFTENFS</sequence>
<proteinExistence type="predicted"/>
<evidence type="ECO:0000313" key="2">
    <source>
        <dbReference type="Proteomes" id="UP000829580"/>
    </source>
</evidence>
<dbReference type="InterPro" id="IPR039261">
    <property type="entry name" value="FNR_nucleotide-bd"/>
</dbReference>